<dbReference type="InterPro" id="IPR003676">
    <property type="entry name" value="SAUR_fam"/>
</dbReference>
<evidence type="ECO:0000256" key="1">
    <source>
        <dbReference type="ARBA" id="ARBA00006974"/>
    </source>
</evidence>
<protein>
    <submittedName>
        <fullName evidence="5">Auxin-responsive protein SAUR36</fullName>
    </submittedName>
</protein>
<proteinExistence type="inferred from homology"/>
<accession>A0A1U8IGD3</accession>
<dbReference type="PANTHER" id="PTHR31374:SF201">
    <property type="entry name" value="SAUR-LIKE AUXIN-RESPONSIVE PROTEIN FAMILY"/>
    <property type="match status" value="1"/>
</dbReference>
<organism evidence="4 5">
    <name type="scientific">Gossypium hirsutum</name>
    <name type="common">Upland cotton</name>
    <name type="synonym">Gossypium mexicanum</name>
    <dbReference type="NCBI Taxonomy" id="3635"/>
    <lineage>
        <taxon>Eukaryota</taxon>
        <taxon>Viridiplantae</taxon>
        <taxon>Streptophyta</taxon>
        <taxon>Embryophyta</taxon>
        <taxon>Tracheophyta</taxon>
        <taxon>Spermatophyta</taxon>
        <taxon>Magnoliopsida</taxon>
        <taxon>eudicotyledons</taxon>
        <taxon>Gunneridae</taxon>
        <taxon>Pentapetalae</taxon>
        <taxon>rosids</taxon>
        <taxon>malvids</taxon>
        <taxon>Malvales</taxon>
        <taxon>Malvaceae</taxon>
        <taxon>Malvoideae</taxon>
        <taxon>Gossypium</taxon>
    </lineage>
</organism>
<dbReference type="Pfam" id="PF02519">
    <property type="entry name" value="Auxin_inducible"/>
    <property type="match status" value="1"/>
</dbReference>
<dbReference type="OMA" id="MMKKITG"/>
<sequence length="164" mass="18970">MMKKITGFKLGSKLVKVFKWIIRPGSRNYRNSFLRPRIRCCNLLSRICSFARFLRCRTKGLCNSGSGPGYVRLGEEGMERVGGVPKGHVAVYMEESGGDKRRVVVPVIYFNHPLFEELLKESEQIYGFNQLGGITLACRISEFEKVKMRIADWDHCRRRKHRGR</sequence>
<evidence type="ECO:0000313" key="5">
    <source>
        <dbReference type="RefSeq" id="XP_016677182.1"/>
    </source>
</evidence>
<dbReference type="OrthoDB" id="1026046at2759"/>
<dbReference type="PANTHER" id="PTHR31374">
    <property type="entry name" value="AUXIN-INDUCED PROTEIN-LIKE-RELATED"/>
    <property type="match status" value="1"/>
</dbReference>
<dbReference type="PaxDb" id="3635-A0A1U8IGD3"/>
<reference evidence="4" key="1">
    <citation type="journal article" date="2020" name="Nat. Genet.">
        <title>Genomic diversifications of five Gossypium allopolyploid species and their impact on cotton improvement.</title>
        <authorList>
            <person name="Chen Z.J."/>
            <person name="Sreedasyam A."/>
            <person name="Ando A."/>
            <person name="Song Q."/>
            <person name="De Santiago L.M."/>
            <person name="Hulse-Kemp A.M."/>
            <person name="Ding M."/>
            <person name="Ye W."/>
            <person name="Kirkbride R.C."/>
            <person name="Jenkins J."/>
            <person name="Plott C."/>
            <person name="Lovell J."/>
            <person name="Lin Y.M."/>
            <person name="Vaughn R."/>
            <person name="Liu B."/>
            <person name="Simpson S."/>
            <person name="Scheffler B.E."/>
            <person name="Wen L."/>
            <person name="Saski C.A."/>
            <person name="Grover C.E."/>
            <person name="Hu G."/>
            <person name="Conover J.L."/>
            <person name="Carlson J.W."/>
            <person name="Shu S."/>
            <person name="Boston L.B."/>
            <person name="Williams M."/>
            <person name="Peterson D.G."/>
            <person name="McGee K."/>
            <person name="Jones D.C."/>
            <person name="Wendel J.F."/>
            <person name="Stelly D.M."/>
            <person name="Grimwood J."/>
            <person name="Schmutz J."/>
        </authorList>
    </citation>
    <scope>NUCLEOTIDE SEQUENCE [LARGE SCALE GENOMIC DNA]</scope>
    <source>
        <strain evidence="4">cv. TM-1</strain>
    </source>
</reference>
<comment type="similarity">
    <text evidence="1">Belongs to the ARG7 family.</text>
</comment>
<dbReference type="GO" id="GO:0009733">
    <property type="term" value="P:response to auxin"/>
    <property type="evidence" value="ECO:0007669"/>
    <property type="project" value="InterPro"/>
</dbReference>
<keyword evidence="2" id="KW-0217">Developmental protein</keyword>
<dbReference type="STRING" id="3635.A0A1U8IGD3"/>
<evidence type="ECO:0000256" key="3">
    <source>
        <dbReference type="ARBA" id="ARBA00022604"/>
    </source>
</evidence>
<keyword evidence="4" id="KW-1185">Reference proteome</keyword>
<evidence type="ECO:0000256" key="2">
    <source>
        <dbReference type="ARBA" id="ARBA00022473"/>
    </source>
</evidence>
<gene>
    <name evidence="5" type="primary">LOC107896513</name>
</gene>
<reference evidence="5" key="2">
    <citation type="submission" date="2025-08" db="UniProtKB">
        <authorList>
            <consortium name="RefSeq"/>
        </authorList>
    </citation>
    <scope>IDENTIFICATION</scope>
</reference>
<name>A0A1U8IGD3_GOSHI</name>
<keyword evidence="3" id="KW-0341">Growth regulation</keyword>
<dbReference type="KEGG" id="ghi:107896513"/>
<dbReference type="GeneID" id="107896513"/>
<evidence type="ECO:0000313" key="4">
    <source>
        <dbReference type="Proteomes" id="UP000818029"/>
    </source>
</evidence>
<dbReference type="RefSeq" id="XP_016677182.1">
    <property type="nucleotide sequence ID" value="XM_016821693.2"/>
</dbReference>
<dbReference type="Proteomes" id="UP000818029">
    <property type="component" value="Chromosome A09"/>
</dbReference>
<dbReference type="AlphaFoldDB" id="A0A1U8IGD3"/>